<feature type="non-terminal residue" evidence="1">
    <location>
        <position position="156"/>
    </location>
</feature>
<protein>
    <submittedName>
        <fullName evidence="1">Pol-like protein</fullName>
    </submittedName>
</protein>
<reference evidence="1" key="1">
    <citation type="journal article" date="2012" name="Gene">
        <title>Identification and expression of immune genes in the flat oyster Ostrea edulis in response to bonamiosis.</title>
        <authorList>
            <person name="Martin-Gomez L."/>
            <person name="Villalba A."/>
            <person name="Abollo E."/>
        </authorList>
    </citation>
    <scope>NUCLEOTIDE SEQUENCE</scope>
</reference>
<accession>H6BD90</accession>
<feature type="non-terminal residue" evidence="1">
    <location>
        <position position="1"/>
    </location>
</feature>
<sequence>GRGRGTLNYFNFGPSIKEWIRIFYHNITSAVIQGGHVSESFNIQCGCRQSDPLSPYIFLFCAEILAIMIRKTVILKESLLEILGEKISQLADDTSIILDGSRESLLIETVSYTLNKFSELSGLYVLTAPKLILIQMKAIISQWSKRYRTPIGRITV</sequence>
<proteinExistence type="evidence at transcript level"/>
<name>H6BD90_OSTED</name>
<dbReference type="AlphaFoldDB" id="H6BD90"/>
<organism evidence="1">
    <name type="scientific">Ostrea edulis</name>
    <name type="common">Native oyster</name>
    <name type="synonym">European flat oyster</name>
    <dbReference type="NCBI Taxonomy" id="37623"/>
    <lineage>
        <taxon>Eukaryota</taxon>
        <taxon>Metazoa</taxon>
        <taxon>Spiralia</taxon>
        <taxon>Lophotrochozoa</taxon>
        <taxon>Mollusca</taxon>
        <taxon>Bivalvia</taxon>
        <taxon>Autobranchia</taxon>
        <taxon>Pteriomorphia</taxon>
        <taxon>Ostreida</taxon>
        <taxon>Ostreoidea</taxon>
        <taxon>Ostreidae</taxon>
        <taxon>Ostrea</taxon>
    </lineage>
</organism>
<evidence type="ECO:0000313" key="1">
    <source>
        <dbReference type="EMBL" id="AFA34422.1"/>
    </source>
</evidence>
<dbReference type="EMBL" id="JF744724">
    <property type="protein sequence ID" value="AFA34422.1"/>
    <property type="molecule type" value="mRNA"/>
</dbReference>